<evidence type="ECO:0008006" key="3">
    <source>
        <dbReference type="Google" id="ProtNLM"/>
    </source>
</evidence>
<dbReference type="Pfam" id="PF11211">
    <property type="entry name" value="DUF2997"/>
    <property type="match status" value="1"/>
</dbReference>
<dbReference type="Proteomes" id="UP000016649">
    <property type="component" value="Unassembled WGS sequence"/>
</dbReference>
<dbReference type="RefSeq" id="WP_021687179.1">
    <property type="nucleotide sequence ID" value="NZ_KI260564.1"/>
</dbReference>
<comment type="caution">
    <text evidence="1">The sequence shown here is derived from an EMBL/GenBank/DDBJ whole genome shotgun (WGS) entry which is preliminary data.</text>
</comment>
<evidence type="ECO:0000313" key="1">
    <source>
        <dbReference type="EMBL" id="ERJ93495.1"/>
    </source>
</evidence>
<sequence>MAVKQELEIHISETGDISINVLGAKGKSCIDMTKELEAALGTVVQRDFKTSYYEQKDTDYVQQSTEQM</sequence>
<keyword evidence="2" id="KW-1185">Reference proteome</keyword>
<protein>
    <recommendedName>
        <fullName evidence="3">DUF2997 domain-containing protein</fullName>
    </recommendedName>
</protein>
<dbReference type="EMBL" id="AWVH01000025">
    <property type="protein sequence ID" value="ERJ93495.1"/>
    <property type="molecule type" value="Genomic_DNA"/>
</dbReference>
<organism evidence="1 2">
    <name type="scientific">Treponema lecithinolyticum ATCC 700332</name>
    <dbReference type="NCBI Taxonomy" id="1321815"/>
    <lineage>
        <taxon>Bacteria</taxon>
        <taxon>Pseudomonadati</taxon>
        <taxon>Spirochaetota</taxon>
        <taxon>Spirochaetia</taxon>
        <taxon>Spirochaetales</taxon>
        <taxon>Treponemataceae</taxon>
        <taxon>Treponema</taxon>
    </lineage>
</organism>
<dbReference type="InterPro" id="IPR021375">
    <property type="entry name" value="DUF2997"/>
</dbReference>
<proteinExistence type="predicted"/>
<reference evidence="1 2" key="1">
    <citation type="submission" date="2013-08" db="EMBL/GenBank/DDBJ databases">
        <authorList>
            <person name="Weinstock G."/>
            <person name="Sodergren E."/>
            <person name="Wylie T."/>
            <person name="Fulton L."/>
            <person name="Fulton R."/>
            <person name="Fronick C."/>
            <person name="O'Laughlin M."/>
            <person name="Godfrey J."/>
            <person name="Miner T."/>
            <person name="Herter B."/>
            <person name="Appelbaum E."/>
            <person name="Cordes M."/>
            <person name="Lek S."/>
            <person name="Wollam A."/>
            <person name="Pepin K.H."/>
            <person name="Palsikar V.B."/>
            <person name="Mitreva M."/>
            <person name="Wilson R.K."/>
        </authorList>
    </citation>
    <scope>NUCLEOTIDE SEQUENCE [LARGE SCALE GENOMIC DNA]</scope>
    <source>
        <strain evidence="1 2">ATCC 700332</strain>
    </source>
</reference>
<evidence type="ECO:0000313" key="2">
    <source>
        <dbReference type="Proteomes" id="UP000016649"/>
    </source>
</evidence>
<name>A0ABN0NZR6_TRELE</name>
<gene>
    <name evidence="1" type="ORF">HMPREF9193_00965</name>
</gene>
<accession>A0ABN0NZR6</accession>